<proteinExistence type="predicted"/>
<evidence type="ECO:0000313" key="2">
    <source>
        <dbReference type="Proteomes" id="UP001148662"/>
    </source>
</evidence>
<evidence type="ECO:0000313" key="1">
    <source>
        <dbReference type="EMBL" id="KAJ3556047.1"/>
    </source>
</evidence>
<keyword evidence="2" id="KW-1185">Reference proteome</keyword>
<organism evidence="1 2">
    <name type="scientific">Phlebia brevispora</name>
    <dbReference type="NCBI Taxonomy" id="194682"/>
    <lineage>
        <taxon>Eukaryota</taxon>
        <taxon>Fungi</taxon>
        <taxon>Dikarya</taxon>
        <taxon>Basidiomycota</taxon>
        <taxon>Agaricomycotina</taxon>
        <taxon>Agaricomycetes</taxon>
        <taxon>Polyporales</taxon>
        <taxon>Meruliaceae</taxon>
        <taxon>Phlebia</taxon>
    </lineage>
</organism>
<dbReference type="Proteomes" id="UP001148662">
    <property type="component" value="Unassembled WGS sequence"/>
</dbReference>
<reference evidence="1" key="1">
    <citation type="submission" date="2022-07" db="EMBL/GenBank/DDBJ databases">
        <title>Genome Sequence of Phlebia brevispora.</title>
        <authorList>
            <person name="Buettner E."/>
        </authorList>
    </citation>
    <scope>NUCLEOTIDE SEQUENCE</scope>
    <source>
        <strain evidence="1">MPL23</strain>
    </source>
</reference>
<name>A0ACC1T9D1_9APHY</name>
<gene>
    <name evidence="1" type="ORF">NM688_g2243</name>
</gene>
<dbReference type="EMBL" id="JANHOG010000275">
    <property type="protein sequence ID" value="KAJ3556047.1"/>
    <property type="molecule type" value="Genomic_DNA"/>
</dbReference>
<protein>
    <submittedName>
        <fullName evidence="1">Uncharacterized protein</fullName>
    </submittedName>
</protein>
<sequence length="375" mass="39929">MSTRQNKKRKGRGNALNRERTVTTLTEGPEAPFLSASPSDDTHINLMPAPFSSPTGAPTLSPAFSMSGNFNAFSYGYIPPMSGPFPSQQSMYGAQQLPPGQSDLEILERLKETIKSNQHEFFQPIPRPAALLNLYMGPRHAPLHPEQIPQSGEDRRMGPSDSSAADANASAPSLSAKATAGDSANEADASQKFATSLSTGLKSVADSPGKSIDIDPPGLNTPLSATDPSAKFDSDITGTGASRLGASNYQKYDSQALGRSATEKSASGESPYAQRAPGDSSTGKIPARDSSWTARDPGASQDDAKARPDHDRIGTNGRSSGDQRSGAHESNRWQRPYRDYDQTAMTGGALTLAAGDAADIMTSRYYQRQRQKATW</sequence>
<accession>A0ACC1T9D1</accession>
<comment type="caution">
    <text evidence="1">The sequence shown here is derived from an EMBL/GenBank/DDBJ whole genome shotgun (WGS) entry which is preliminary data.</text>
</comment>